<dbReference type="Gene3D" id="2.130.10.10">
    <property type="entry name" value="YVTN repeat-like/Quinoprotein amine dehydrogenase"/>
    <property type="match status" value="2"/>
</dbReference>
<reference evidence="5 6" key="1">
    <citation type="journal article" date="2016" name="Nat. Commun.">
        <title>Extremotolerant tardigrade genome and improved radiotolerance of human cultured cells by tardigrade-unique protein.</title>
        <authorList>
            <person name="Hashimoto T."/>
            <person name="Horikawa D.D."/>
            <person name="Saito Y."/>
            <person name="Kuwahara H."/>
            <person name="Kozuka-Hata H."/>
            <person name="Shin-I T."/>
            <person name="Minakuchi Y."/>
            <person name="Ohishi K."/>
            <person name="Motoyama A."/>
            <person name="Aizu T."/>
            <person name="Enomoto A."/>
            <person name="Kondo K."/>
            <person name="Tanaka S."/>
            <person name="Hara Y."/>
            <person name="Koshikawa S."/>
            <person name="Sagara H."/>
            <person name="Miura T."/>
            <person name="Yokobori S."/>
            <person name="Miyagawa K."/>
            <person name="Suzuki Y."/>
            <person name="Kubo T."/>
            <person name="Oyama M."/>
            <person name="Kohara Y."/>
            <person name="Fujiyama A."/>
            <person name="Arakawa K."/>
            <person name="Katayama T."/>
            <person name="Toyoda A."/>
            <person name="Kunieda T."/>
        </authorList>
    </citation>
    <scope>NUCLEOTIDE SEQUENCE [LARGE SCALE GENOMIC DNA]</scope>
    <source>
        <strain evidence="5 6">YOKOZUNA-1</strain>
    </source>
</reference>
<dbReference type="PANTHER" id="PTHR22847">
    <property type="entry name" value="WD40 REPEAT PROTEIN"/>
    <property type="match status" value="1"/>
</dbReference>
<dbReference type="Proteomes" id="UP000186922">
    <property type="component" value="Unassembled WGS sequence"/>
</dbReference>
<dbReference type="InterPro" id="IPR015943">
    <property type="entry name" value="WD40/YVTN_repeat-like_dom_sf"/>
</dbReference>
<name>A0A1D1W538_RAMVA</name>
<sequence>MEDAPVDSVEASMHPEDYSMEHFPLGSSDLPFDILLRITTYIPAEDLLTLSQVNRYLNELLSDGSFWHLRASSYYPKDLFPLIDDDERTTLQTLQIRCVKNERFRHAFREEAVHMQSKWFPVAERGHRCNALTFMDNGNVLVTGGNDHRVTLWNLRDIKDDSYSPELGLGDVGTVAHRHGDWVTSLCVWKNSLSSGSMDRSIRLYDVQGAQTLPITSLGTGRGVLCHDRDGPNTVVAGMHNSVELFDARVSTFPVMYKFLSQADSFSLVWDIALVGHEAIIITSDSIRVMDTRMQRFVFSKEFPDGEQGYRISADGRNCWVGTNSGSVFLYDTQSFEIVSDFSEVFGFTQCRVVGLHCDESHVLACSADGSAKMMEPTKDPKVLWEWKNESELDLRTLAFGSDCSIAISSADRAHIWWPA</sequence>
<dbReference type="Pfam" id="PF00400">
    <property type="entry name" value="WD40"/>
    <property type="match status" value="2"/>
</dbReference>
<feature type="repeat" description="WD" evidence="3">
    <location>
        <begin position="122"/>
        <end position="156"/>
    </location>
</feature>
<evidence type="ECO:0000259" key="4">
    <source>
        <dbReference type="PROSITE" id="PS50181"/>
    </source>
</evidence>
<dbReference type="OrthoDB" id="2305498at2759"/>
<comment type="caution">
    <text evidence="5">The sequence shown here is derived from an EMBL/GenBank/DDBJ whole genome shotgun (WGS) entry which is preliminary data.</text>
</comment>
<evidence type="ECO:0000313" key="5">
    <source>
        <dbReference type="EMBL" id="GAV07903.1"/>
    </source>
</evidence>
<dbReference type="InterPro" id="IPR036047">
    <property type="entry name" value="F-box-like_dom_sf"/>
</dbReference>
<dbReference type="SUPFAM" id="SSF50978">
    <property type="entry name" value="WD40 repeat-like"/>
    <property type="match status" value="1"/>
</dbReference>
<dbReference type="GO" id="GO:1990234">
    <property type="term" value="C:transferase complex"/>
    <property type="evidence" value="ECO:0007669"/>
    <property type="project" value="UniProtKB-ARBA"/>
</dbReference>
<evidence type="ECO:0000256" key="2">
    <source>
        <dbReference type="ARBA" id="ARBA00022737"/>
    </source>
</evidence>
<dbReference type="InterPro" id="IPR001680">
    <property type="entry name" value="WD40_rpt"/>
</dbReference>
<keyword evidence="2" id="KW-0677">Repeat</keyword>
<dbReference type="SUPFAM" id="SSF81383">
    <property type="entry name" value="F-box domain"/>
    <property type="match status" value="1"/>
</dbReference>
<gene>
    <name evidence="5" type="primary">RvY_17683-1</name>
    <name evidence="5" type="synonym">RvY_17683.1</name>
    <name evidence="5" type="ORF">RvY_17683</name>
</gene>
<evidence type="ECO:0000256" key="1">
    <source>
        <dbReference type="ARBA" id="ARBA00022574"/>
    </source>
</evidence>
<dbReference type="AlphaFoldDB" id="A0A1D1W538"/>
<evidence type="ECO:0000256" key="3">
    <source>
        <dbReference type="PROSITE-ProRule" id="PRU00221"/>
    </source>
</evidence>
<keyword evidence="6" id="KW-1185">Reference proteome</keyword>
<protein>
    <recommendedName>
        <fullName evidence="4">F-box domain-containing protein</fullName>
    </recommendedName>
</protein>
<dbReference type="PROSITE" id="PS00678">
    <property type="entry name" value="WD_REPEATS_1"/>
    <property type="match status" value="1"/>
</dbReference>
<dbReference type="SMART" id="SM00320">
    <property type="entry name" value="WD40"/>
    <property type="match status" value="3"/>
</dbReference>
<dbReference type="InterPro" id="IPR036322">
    <property type="entry name" value="WD40_repeat_dom_sf"/>
</dbReference>
<dbReference type="Pfam" id="PF12937">
    <property type="entry name" value="F-box-like"/>
    <property type="match status" value="1"/>
</dbReference>
<dbReference type="STRING" id="947166.A0A1D1W538"/>
<accession>A0A1D1W538</accession>
<evidence type="ECO:0000313" key="6">
    <source>
        <dbReference type="Proteomes" id="UP000186922"/>
    </source>
</evidence>
<dbReference type="PROSITE" id="PS50082">
    <property type="entry name" value="WD_REPEATS_2"/>
    <property type="match status" value="1"/>
</dbReference>
<dbReference type="EMBL" id="BDGG01000016">
    <property type="protein sequence ID" value="GAV07903.1"/>
    <property type="molecule type" value="Genomic_DNA"/>
</dbReference>
<dbReference type="SMART" id="SM00256">
    <property type="entry name" value="FBOX"/>
    <property type="match status" value="1"/>
</dbReference>
<feature type="domain" description="F-box" evidence="4">
    <location>
        <begin position="24"/>
        <end position="70"/>
    </location>
</feature>
<dbReference type="InterPro" id="IPR001810">
    <property type="entry name" value="F-box_dom"/>
</dbReference>
<dbReference type="InterPro" id="IPR019775">
    <property type="entry name" value="WD40_repeat_CS"/>
</dbReference>
<proteinExistence type="predicted"/>
<dbReference type="PROSITE" id="PS50181">
    <property type="entry name" value="FBOX"/>
    <property type="match status" value="1"/>
</dbReference>
<keyword evidence="1 3" id="KW-0853">WD repeat</keyword>
<organism evidence="5 6">
    <name type="scientific">Ramazzottius varieornatus</name>
    <name type="common">Water bear</name>
    <name type="synonym">Tardigrade</name>
    <dbReference type="NCBI Taxonomy" id="947166"/>
    <lineage>
        <taxon>Eukaryota</taxon>
        <taxon>Metazoa</taxon>
        <taxon>Ecdysozoa</taxon>
        <taxon>Tardigrada</taxon>
        <taxon>Eutardigrada</taxon>
        <taxon>Parachela</taxon>
        <taxon>Hypsibioidea</taxon>
        <taxon>Ramazzottiidae</taxon>
        <taxon>Ramazzottius</taxon>
    </lineage>
</organism>
<dbReference type="Gene3D" id="1.20.1280.50">
    <property type="match status" value="1"/>
</dbReference>
<dbReference type="PANTHER" id="PTHR22847:SF637">
    <property type="entry name" value="WD REPEAT DOMAIN 5B"/>
    <property type="match status" value="1"/>
</dbReference>